<accession>A0A0J9ERX4</accession>
<name>A0A0J9ERX4_AJEDA</name>
<dbReference type="Proteomes" id="UP000007802">
    <property type="component" value="Unassembled WGS sequence"/>
</dbReference>
<reference evidence="2" key="1">
    <citation type="submission" date="2010-03" db="EMBL/GenBank/DDBJ databases">
        <title>Annotation of Blastomyces dermatitidis strain ATCC 18188.</title>
        <authorList>
            <consortium name="The Broad Institute Genome Sequencing Platform"/>
            <consortium name="Broad Institute Genome Sequencing Center for Infectious Disease."/>
            <person name="Cuomo C."/>
            <person name="Klein B."/>
            <person name="Sullivan T."/>
            <person name="Heitman J."/>
            <person name="Young S."/>
            <person name="Zeng Q."/>
            <person name="Gargeya S."/>
            <person name="Alvarado L."/>
            <person name="Berlin A.M."/>
            <person name="Chapman S.B."/>
            <person name="Chen Z."/>
            <person name="Freedman E."/>
            <person name="Gellesch M."/>
            <person name="Goldberg J."/>
            <person name="Griggs A."/>
            <person name="Gujja S."/>
            <person name="Heilman E."/>
            <person name="Heiman D."/>
            <person name="Howarth C."/>
            <person name="Mehta T."/>
            <person name="Neiman D."/>
            <person name="Pearson M."/>
            <person name="Roberts A."/>
            <person name="Saif S."/>
            <person name="Shea T."/>
            <person name="Shenoy N."/>
            <person name="Sisk P."/>
            <person name="Stolte C."/>
            <person name="Sykes S."/>
            <person name="White J."/>
            <person name="Yandava C."/>
            <person name="Haas B."/>
            <person name="Nusbaum C."/>
            <person name="Birren B."/>
        </authorList>
    </citation>
    <scope>NUCLEOTIDE SEQUENCE</scope>
    <source>
        <strain evidence="2">ATCC 18188</strain>
    </source>
</reference>
<dbReference type="AlphaFoldDB" id="A0A0J9ERX4"/>
<feature type="compositionally biased region" description="Polar residues" evidence="1">
    <location>
        <begin position="84"/>
        <end position="95"/>
    </location>
</feature>
<evidence type="ECO:0000313" key="2">
    <source>
        <dbReference type="EMBL" id="KMW68826.1"/>
    </source>
</evidence>
<gene>
    <name evidence="2" type="ORF">BDDG_13058</name>
</gene>
<sequence length="104" mass="11774">MGQIERGGTRARLGIDVQIHRRQTAEVALQKWLLIMCLILSPRYLFVFFCRGWARLGRAVQQWDLALVFWNIKDGQGFRGGRSSDISTTTDQGSSKIEKIGAYG</sequence>
<evidence type="ECO:0000256" key="1">
    <source>
        <dbReference type="SAM" id="MobiDB-lite"/>
    </source>
</evidence>
<dbReference type="EMBL" id="GG749514">
    <property type="protein sequence ID" value="KMW68826.1"/>
    <property type="molecule type" value="Genomic_DNA"/>
</dbReference>
<proteinExistence type="predicted"/>
<organism evidence="2">
    <name type="scientific">Ajellomyces dermatitidis (strain ATCC 18188 / CBS 674.68)</name>
    <name type="common">Blastomyces dermatitidis</name>
    <dbReference type="NCBI Taxonomy" id="653446"/>
    <lineage>
        <taxon>Eukaryota</taxon>
        <taxon>Fungi</taxon>
        <taxon>Dikarya</taxon>
        <taxon>Ascomycota</taxon>
        <taxon>Pezizomycotina</taxon>
        <taxon>Eurotiomycetes</taxon>
        <taxon>Eurotiomycetidae</taxon>
        <taxon>Onygenales</taxon>
        <taxon>Ajellomycetaceae</taxon>
        <taxon>Blastomyces</taxon>
    </lineage>
</organism>
<protein>
    <submittedName>
        <fullName evidence="2">Uncharacterized protein</fullName>
    </submittedName>
</protein>
<feature type="region of interest" description="Disordered" evidence="1">
    <location>
        <begin position="79"/>
        <end position="104"/>
    </location>
</feature>